<accession>A0AAD1K7X2</accession>
<dbReference type="AlphaFoldDB" id="A0AAD1K7X2"/>
<dbReference type="EMBL" id="AP024613">
    <property type="protein sequence ID" value="BCV44453.1"/>
    <property type="molecule type" value="Genomic_DNA"/>
</dbReference>
<name>A0AAD1K7X2_9GAMM</name>
<evidence type="ECO:0000313" key="2">
    <source>
        <dbReference type="Proteomes" id="UP000825078"/>
    </source>
</evidence>
<dbReference type="Proteomes" id="UP000825078">
    <property type="component" value="Chromosome"/>
</dbReference>
<gene>
    <name evidence="1" type="ORF">TUM17379_14710</name>
</gene>
<dbReference type="Gene3D" id="3.40.50.12580">
    <property type="match status" value="1"/>
</dbReference>
<organism evidence="1 2">
    <name type="scientific">Shewanella algae</name>
    <dbReference type="NCBI Taxonomy" id="38313"/>
    <lineage>
        <taxon>Bacteria</taxon>
        <taxon>Pseudomonadati</taxon>
        <taxon>Pseudomonadota</taxon>
        <taxon>Gammaproteobacteria</taxon>
        <taxon>Alteromonadales</taxon>
        <taxon>Shewanellaceae</taxon>
        <taxon>Shewanella</taxon>
    </lineage>
</organism>
<sequence length="143" mass="16700">MNDGVWSEDKIVDFYNIWQKSENKQLELGAYIDIFKQSDAMIHDSGSFLAEYLYLNKPVMHLAETEEVTNYLNDFGISCYNVCSKNNTGNLAIEPFIKDVINNIDRGFEDRNKFVELLKQRYFPSINSPSNFIFNHINSYFVN</sequence>
<dbReference type="InterPro" id="IPR043148">
    <property type="entry name" value="TagF_C"/>
</dbReference>
<protein>
    <submittedName>
        <fullName evidence="1">Uncharacterized protein</fullName>
    </submittedName>
</protein>
<proteinExistence type="predicted"/>
<evidence type="ECO:0000313" key="1">
    <source>
        <dbReference type="EMBL" id="BCV44453.1"/>
    </source>
</evidence>
<reference evidence="1" key="1">
    <citation type="submission" date="2021-05" db="EMBL/GenBank/DDBJ databases">
        <title>Molecular characterization for Shewanella algae harboring chromosomal blaOXA-55-like strains isolated from clinical and environment sample.</title>
        <authorList>
            <person name="Ohama Y."/>
            <person name="Aoki K."/>
            <person name="Harada S."/>
            <person name="Moriya K."/>
            <person name="Ishii Y."/>
            <person name="Tateda K."/>
        </authorList>
    </citation>
    <scope>NUCLEOTIDE SEQUENCE</scope>
    <source>
        <strain evidence="1">TUM17379</strain>
    </source>
</reference>